<dbReference type="SMART" id="SM00220">
    <property type="entry name" value="S_TKc"/>
    <property type="match status" value="1"/>
</dbReference>
<dbReference type="PROSITE" id="PS50011">
    <property type="entry name" value="PROTEIN_KINASE_DOM"/>
    <property type="match status" value="1"/>
</dbReference>
<dbReference type="PROSITE" id="PS00107">
    <property type="entry name" value="PROTEIN_KINASE_ATP"/>
    <property type="match status" value="1"/>
</dbReference>
<dbReference type="InterPro" id="IPR011009">
    <property type="entry name" value="Kinase-like_dom_sf"/>
</dbReference>
<dbReference type="InterPro" id="IPR008271">
    <property type="entry name" value="Ser/Thr_kinase_AS"/>
</dbReference>
<accession>A0ABM3ZED4</accession>
<keyword evidence="8 17" id="KW-0418">Kinase</keyword>
<dbReference type="Gene3D" id="1.10.510.10">
    <property type="entry name" value="Transferase(Phosphotransferase) domain 1"/>
    <property type="match status" value="1"/>
</dbReference>
<reference evidence="17" key="1">
    <citation type="submission" date="2025-08" db="UniProtKB">
        <authorList>
            <consortium name="RefSeq"/>
        </authorList>
    </citation>
    <scope>IDENTIFICATION</scope>
    <source>
        <tissue evidence="17">Blood</tissue>
    </source>
</reference>
<keyword evidence="7 13" id="KW-0547">Nucleotide-binding</keyword>
<dbReference type="EC" id="2.7.11.24" evidence="3"/>
<evidence type="ECO:0000256" key="13">
    <source>
        <dbReference type="PROSITE-ProRule" id="PRU10141"/>
    </source>
</evidence>
<evidence type="ECO:0000256" key="9">
    <source>
        <dbReference type="ARBA" id="ARBA00022840"/>
    </source>
</evidence>
<comment type="similarity">
    <text evidence="2">Belongs to the protein kinase superfamily. CMGC Ser/Thr protein kinase family. MAP kinase subfamily.</text>
</comment>
<evidence type="ECO:0000313" key="16">
    <source>
        <dbReference type="Proteomes" id="UP001652622"/>
    </source>
</evidence>
<evidence type="ECO:0000256" key="3">
    <source>
        <dbReference type="ARBA" id="ARBA00012411"/>
    </source>
</evidence>
<dbReference type="Proteomes" id="UP001652622">
    <property type="component" value="Unplaced"/>
</dbReference>
<comment type="catalytic activity">
    <reaction evidence="11">
        <text>L-threonyl-[protein] + ATP = O-phospho-L-threonyl-[protein] + ADP + H(+)</text>
        <dbReference type="Rhea" id="RHEA:46608"/>
        <dbReference type="Rhea" id="RHEA-COMP:11060"/>
        <dbReference type="Rhea" id="RHEA-COMP:11605"/>
        <dbReference type="ChEBI" id="CHEBI:15378"/>
        <dbReference type="ChEBI" id="CHEBI:30013"/>
        <dbReference type="ChEBI" id="CHEBI:30616"/>
        <dbReference type="ChEBI" id="CHEBI:61977"/>
        <dbReference type="ChEBI" id="CHEBI:456216"/>
        <dbReference type="EC" id="2.7.11.24"/>
    </reaction>
</comment>
<dbReference type="SUPFAM" id="SSF56112">
    <property type="entry name" value="Protein kinase-like (PK-like)"/>
    <property type="match status" value="1"/>
</dbReference>
<comment type="cofactor">
    <cofactor evidence="1">
        <name>Mg(2+)</name>
        <dbReference type="ChEBI" id="CHEBI:18420"/>
    </cofactor>
</comment>
<dbReference type="InterPro" id="IPR017441">
    <property type="entry name" value="Protein_kinase_ATP_BS"/>
</dbReference>
<dbReference type="Gene3D" id="3.30.200.20">
    <property type="entry name" value="Phosphorylase Kinase, domain 1"/>
    <property type="match status" value="1"/>
</dbReference>
<keyword evidence="16" id="KW-1185">Reference proteome</keyword>
<dbReference type="InterPro" id="IPR000719">
    <property type="entry name" value="Prot_kinase_dom"/>
</dbReference>
<evidence type="ECO:0000256" key="4">
    <source>
        <dbReference type="ARBA" id="ARBA00022527"/>
    </source>
</evidence>
<organism evidence="16 17">
    <name type="scientific">Pantherophis guttatus</name>
    <name type="common">Corn snake</name>
    <name type="synonym">Elaphe guttata</name>
    <dbReference type="NCBI Taxonomy" id="94885"/>
    <lineage>
        <taxon>Eukaryota</taxon>
        <taxon>Metazoa</taxon>
        <taxon>Chordata</taxon>
        <taxon>Craniata</taxon>
        <taxon>Vertebrata</taxon>
        <taxon>Euteleostomi</taxon>
        <taxon>Lepidosauria</taxon>
        <taxon>Squamata</taxon>
        <taxon>Bifurcata</taxon>
        <taxon>Unidentata</taxon>
        <taxon>Episquamata</taxon>
        <taxon>Toxicofera</taxon>
        <taxon>Serpentes</taxon>
        <taxon>Colubroidea</taxon>
        <taxon>Colubridae</taxon>
        <taxon>Colubrinae</taxon>
        <taxon>Pantherophis</taxon>
    </lineage>
</organism>
<dbReference type="RefSeq" id="XP_060546735.1">
    <property type="nucleotide sequence ID" value="XM_060690752.1"/>
</dbReference>
<feature type="domain" description="Protein kinase" evidence="15">
    <location>
        <begin position="20"/>
        <end position="312"/>
    </location>
</feature>
<keyword evidence="5" id="KW-0597">Phosphoprotein</keyword>
<evidence type="ECO:0000256" key="12">
    <source>
        <dbReference type="ARBA" id="ARBA00048312"/>
    </source>
</evidence>
<proteinExistence type="inferred from homology"/>
<evidence type="ECO:0000256" key="5">
    <source>
        <dbReference type="ARBA" id="ARBA00022553"/>
    </source>
</evidence>
<keyword evidence="10" id="KW-0131">Cell cycle</keyword>
<evidence type="ECO:0000256" key="6">
    <source>
        <dbReference type="ARBA" id="ARBA00022679"/>
    </source>
</evidence>
<evidence type="ECO:0000256" key="2">
    <source>
        <dbReference type="ARBA" id="ARBA00008832"/>
    </source>
</evidence>
<dbReference type="GeneID" id="117654703"/>
<keyword evidence="6" id="KW-0808">Transferase</keyword>
<protein>
    <recommendedName>
        <fullName evidence="3">mitogen-activated protein kinase</fullName>
        <ecNumber evidence="3">2.7.11.24</ecNumber>
    </recommendedName>
</protein>
<dbReference type="PRINTS" id="PR01771">
    <property type="entry name" value="ERK3ERK4MAPK"/>
</dbReference>
<evidence type="ECO:0000256" key="10">
    <source>
        <dbReference type="ARBA" id="ARBA00023306"/>
    </source>
</evidence>
<evidence type="ECO:0000259" key="15">
    <source>
        <dbReference type="PROSITE" id="PS50011"/>
    </source>
</evidence>
<dbReference type="GO" id="GO:0016301">
    <property type="term" value="F:kinase activity"/>
    <property type="evidence" value="ECO:0007669"/>
    <property type="project" value="UniProtKB-KW"/>
</dbReference>
<evidence type="ECO:0000256" key="7">
    <source>
        <dbReference type="ARBA" id="ARBA00022741"/>
    </source>
</evidence>
<dbReference type="Pfam" id="PF00069">
    <property type="entry name" value="Pkinase"/>
    <property type="match status" value="1"/>
</dbReference>
<feature type="compositionally biased region" description="Basic and acidic residues" evidence="14">
    <location>
        <begin position="403"/>
        <end position="422"/>
    </location>
</feature>
<keyword evidence="4" id="KW-0723">Serine/threonine-protein kinase</keyword>
<dbReference type="CDD" id="cd07854">
    <property type="entry name" value="STKc_MAPK4_6"/>
    <property type="match status" value="1"/>
</dbReference>
<evidence type="ECO:0000256" key="1">
    <source>
        <dbReference type="ARBA" id="ARBA00001946"/>
    </source>
</evidence>
<dbReference type="PANTHER" id="PTHR24055">
    <property type="entry name" value="MITOGEN-ACTIVATED PROTEIN KINASE"/>
    <property type="match status" value="1"/>
</dbReference>
<feature type="binding site" evidence="13">
    <location>
        <position position="50"/>
    </location>
    <ligand>
        <name>ATP</name>
        <dbReference type="ChEBI" id="CHEBI:30616"/>
    </ligand>
</feature>
<evidence type="ECO:0000256" key="8">
    <source>
        <dbReference type="ARBA" id="ARBA00022777"/>
    </source>
</evidence>
<evidence type="ECO:0000256" key="11">
    <source>
        <dbReference type="ARBA" id="ARBA00047592"/>
    </source>
</evidence>
<dbReference type="InterPro" id="IPR008350">
    <property type="entry name" value="MAPK_ERK3/4"/>
</dbReference>
<feature type="region of interest" description="Disordered" evidence="14">
    <location>
        <begin position="372"/>
        <end position="422"/>
    </location>
</feature>
<dbReference type="PROSITE" id="PS00108">
    <property type="entry name" value="PROTEIN_KINASE_ST"/>
    <property type="match status" value="1"/>
</dbReference>
<keyword evidence="9 13" id="KW-0067">ATP-binding</keyword>
<feature type="region of interest" description="Disordered" evidence="14">
    <location>
        <begin position="504"/>
        <end position="524"/>
    </location>
</feature>
<name>A0ABM3ZED4_PANGU</name>
<evidence type="ECO:0000313" key="17">
    <source>
        <dbReference type="RefSeq" id="XP_060546735.1"/>
    </source>
</evidence>
<evidence type="ECO:0000256" key="14">
    <source>
        <dbReference type="SAM" id="MobiDB-lite"/>
    </source>
</evidence>
<sequence>MAEKCDYIASVYGYDLGCRFINFRPLGFGVNGLVLSAVDSKSCCKVAVKKIAINDAQSLKHAFREIKIIRRLDHDNIVKVYDVLGPKGADLQGDLFKFNMVYIIQEYMETDLARLLEQGPLSEEHAKLFMYQLLRGLKYIHSANVLHRDLKPANIFINTNDLVLKIGDFGLARVVDQHYSHKGYLSEGLVTKWYRSPRLLLSPNNYTKAIDMWAAGCILAEMLSGKMLFAGSHELEQMQLILETIPVFHEEDKEELLKVMPTFINSTWEVKRPLRKLLPEVNSKAIDFLEKILTFNPMDRLTAEMGLQHPFMRPYYCPEDEPVSQHPFRIEDEIDDILLMEANHSQMSNWDRYQVSLSSDLEWRHEKCHDLDEVQRDPRAGSESTVEEAQVDPRKYSQSSSERFLEQSHSSMDRTFEGDSGHSCDYKVGSPSYLDKLLWRDNKLHHYSEPKLILDLSHWKRASIAPEPEITLEEEPSNLFLEIAQWVTSTQTGLDCPNALPEIQERSLPSSPPRLHKEPKEVDKKTDSQFDLDVFISRALKLCTKPEDLPDNKLKDINGACLAEHPKEIVQTEGFHKERW</sequence>
<gene>
    <name evidence="17" type="primary">MAPK4</name>
</gene>
<dbReference type="InterPro" id="IPR050117">
    <property type="entry name" value="MAPK"/>
</dbReference>
<comment type="catalytic activity">
    <reaction evidence="12">
        <text>L-seryl-[protein] + ATP = O-phospho-L-seryl-[protein] + ADP + H(+)</text>
        <dbReference type="Rhea" id="RHEA:17989"/>
        <dbReference type="Rhea" id="RHEA-COMP:9863"/>
        <dbReference type="Rhea" id="RHEA-COMP:11604"/>
        <dbReference type="ChEBI" id="CHEBI:15378"/>
        <dbReference type="ChEBI" id="CHEBI:29999"/>
        <dbReference type="ChEBI" id="CHEBI:30616"/>
        <dbReference type="ChEBI" id="CHEBI:83421"/>
        <dbReference type="ChEBI" id="CHEBI:456216"/>
        <dbReference type="EC" id="2.7.11.24"/>
    </reaction>
</comment>
<feature type="compositionally biased region" description="Basic and acidic residues" evidence="14">
    <location>
        <begin position="515"/>
        <end position="524"/>
    </location>
</feature>